<sequence>MKIACGVVVWLAMAVVCAAQGEKRPATVAESINSMWADEERDFVSLADAMPEAKWNFKPTGAGFKDVRTFAEQVKHVACANVAFAKEMRGATPPEGCEKGGPNPAKSKAEIMKYLRDSFAMLNDEINATTEKNMMEPIDGPYGGPNSRLGMTYLAVWHLADHYGQLVEYLRMNGIVPPASRPAAK</sequence>
<dbReference type="OrthoDB" id="117525at2"/>
<evidence type="ECO:0000313" key="3">
    <source>
        <dbReference type="EMBL" id="ABF41672.1"/>
    </source>
</evidence>
<evidence type="ECO:0000313" key="4">
    <source>
        <dbReference type="Proteomes" id="UP000002432"/>
    </source>
</evidence>
<feature type="domain" description="DinB-like" evidence="2">
    <location>
        <begin position="39"/>
        <end position="166"/>
    </location>
</feature>
<dbReference type="Proteomes" id="UP000002432">
    <property type="component" value="Chromosome"/>
</dbReference>
<dbReference type="STRING" id="204669.Acid345_2671"/>
<dbReference type="Pfam" id="PF12867">
    <property type="entry name" value="DinB_2"/>
    <property type="match status" value="1"/>
</dbReference>
<dbReference type="eggNOG" id="COG2318">
    <property type="taxonomic scope" value="Bacteria"/>
</dbReference>
<dbReference type="EnsemblBacteria" id="ABF41672">
    <property type="protein sequence ID" value="ABF41672"/>
    <property type="gene ID" value="Acid345_2671"/>
</dbReference>
<organism evidence="3 4">
    <name type="scientific">Koribacter versatilis (strain Ellin345)</name>
    <dbReference type="NCBI Taxonomy" id="204669"/>
    <lineage>
        <taxon>Bacteria</taxon>
        <taxon>Pseudomonadati</taxon>
        <taxon>Acidobacteriota</taxon>
        <taxon>Terriglobia</taxon>
        <taxon>Terriglobales</taxon>
        <taxon>Candidatus Korobacteraceae</taxon>
        <taxon>Candidatus Korobacter</taxon>
    </lineage>
</organism>
<keyword evidence="1" id="KW-0732">Signal</keyword>
<dbReference type="KEGG" id="aba:Acid345_2671"/>
<feature type="signal peptide" evidence="1">
    <location>
        <begin position="1"/>
        <end position="18"/>
    </location>
</feature>
<dbReference type="AlphaFoldDB" id="Q1IN78"/>
<feature type="chain" id="PRO_5004191467" description="DinB-like domain-containing protein" evidence="1">
    <location>
        <begin position="19"/>
        <end position="185"/>
    </location>
</feature>
<dbReference type="InterPro" id="IPR034660">
    <property type="entry name" value="DinB/YfiT-like"/>
</dbReference>
<proteinExistence type="predicted"/>
<evidence type="ECO:0000256" key="1">
    <source>
        <dbReference type="SAM" id="SignalP"/>
    </source>
</evidence>
<reference evidence="3 4" key="1">
    <citation type="journal article" date="2009" name="Appl. Environ. Microbiol.">
        <title>Three genomes from the phylum Acidobacteria provide insight into the lifestyles of these microorganisms in soils.</title>
        <authorList>
            <person name="Ward N.L."/>
            <person name="Challacombe J.F."/>
            <person name="Janssen P.H."/>
            <person name="Henrissat B."/>
            <person name="Coutinho P.M."/>
            <person name="Wu M."/>
            <person name="Xie G."/>
            <person name="Haft D.H."/>
            <person name="Sait M."/>
            <person name="Badger J."/>
            <person name="Barabote R.D."/>
            <person name="Bradley B."/>
            <person name="Brettin T.S."/>
            <person name="Brinkac L.M."/>
            <person name="Bruce D."/>
            <person name="Creasy T."/>
            <person name="Daugherty S.C."/>
            <person name="Davidsen T.M."/>
            <person name="DeBoy R.T."/>
            <person name="Detter J.C."/>
            <person name="Dodson R.J."/>
            <person name="Durkin A.S."/>
            <person name="Ganapathy A."/>
            <person name="Gwinn-Giglio M."/>
            <person name="Han C.S."/>
            <person name="Khouri H."/>
            <person name="Kiss H."/>
            <person name="Kothari S.P."/>
            <person name="Madupu R."/>
            <person name="Nelson K.E."/>
            <person name="Nelson W.C."/>
            <person name="Paulsen I."/>
            <person name="Penn K."/>
            <person name="Ren Q."/>
            <person name="Rosovitz M.J."/>
            <person name="Selengut J.D."/>
            <person name="Shrivastava S."/>
            <person name="Sullivan S.A."/>
            <person name="Tapia R."/>
            <person name="Thompson L.S."/>
            <person name="Watkins K.L."/>
            <person name="Yang Q."/>
            <person name="Yu C."/>
            <person name="Zafar N."/>
            <person name="Zhou L."/>
            <person name="Kuske C.R."/>
        </authorList>
    </citation>
    <scope>NUCLEOTIDE SEQUENCE [LARGE SCALE GENOMIC DNA]</scope>
    <source>
        <strain evidence="3 4">Ellin345</strain>
    </source>
</reference>
<protein>
    <recommendedName>
        <fullName evidence="2">DinB-like domain-containing protein</fullName>
    </recommendedName>
</protein>
<dbReference type="SUPFAM" id="SSF109854">
    <property type="entry name" value="DinB/YfiT-like putative metalloenzymes"/>
    <property type="match status" value="1"/>
</dbReference>
<dbReference type="EMBL" id="CP000360">
    <property type="protein sequence ID" value="ABF41672.1"/>
    <property type="molecule type" value="Genomic_DNA"/>
</dbReference>
<name>Q1IN78_KORVE</name>
<dbReference type="Gene3D" id="1.20.120.450">
    <property type="entry name" value="dinb family like domain"/>
    <property type="match status" value="1"/>
</dbReference>
<keyword evidence="4" id="KW-1185">Reference proteome</keyword>
<dbReference type="InterPro" id="IPR024775">
    <property type="entry name" value="DinB-like"/>
</dbReference>
<dbReference type="HOGENOM" id="CLU_120900_1_0_0"/>
<accession>Q1IN78</accession>
<dbReference type="RefSeq" id="WP_011523473.1">
    <property type="nucleotide sequence ID" value="NC_008009.1"/>
</dbReference>
<evidence type="ECO:0000259" key="2">
    <source>
        <dbReference type="Pfam" id="PF12867"/>
    </source>
</evidence>
<gene>
    <name evidence="3" type="ordered locus">Acid345_2671</name>
</gene>